<gene>
    <name evidence="3" type="ORF">CC80DRAFT_491038</name>
</gene>
<accession>A0A6A5U3E7</accession>
<dbReference type="EMBL" id="ML976987">
    <property type="protein sequence ID" value="KAF1958479.1"/>
    <property type="molecule type" value="Genomic_DNA"/>
</dbReference>
<dbReference type="Proteomes" id="UP000800035">
    <property type="component" value="Unassembled WGS sequence"/>
</dbReference>
<evidence type="ECO:0000259" key="2">
    <source>
        <dbReference type="Pfam" id="PF20493"/>
    </source>
</evidence>
<dbReference type="OrthoDB" id="3705032at2759"/>
<protein>
    <recommendedName>
        <fullName evidence="2">WD-like domain-containing protein</fullName>
    </recommendedName>
</protein>
<proteinExistence type="predicted"/>
<keyword evidence="4" id="KW-1185">Reference proteome</keyword>
<feature type="domain" description="WD-like" evidence="2">
    <location>
        <begin position="72"/>
        <end position="182"/>
    </location>
</feature>
<evidence type="ECO:0000313" key="3">
    <source>
        <dbReference type="EMBL" id="KAF1958479.1"/>
    </source>
</evidence>
<reference evidence="3" key="1">
    <citation type="journal article" date="2020" name="Stud. Mycol.">
        <title>101 Dothideomycetes genomes: a test case for predicting lifestyles and emergence of pathogens.</title>
        <authorList>
            <person name="Haridas S."/>
            <person name="Albert R."/>
            <person name="Binder M."/>
            <person name="Bloem J."/>
            <person name="Labutti K."/>
            <person name="Salamov A."/>
            <person name="Andreopoulos B."/>
            <person name="Baker S."/>
            <person name="Barry K."/>
            <person name="Bills G."/>
            <person name="Bluhm B."/>
            <person name="Cannon C."/>
            <person name="Castanera R."/>
            <person name="Culley D."/>
            <person name="Daum C."/>
            <person name="Ezra D."/>
            <person name="Gonzalez J."/>
            <person name="Henrissat B."/>
            <person name="Kuo A."/>
            <person name="Liang C."/>
            <person name="Lipzen A."/>
            <person name="Lutzoni F."/>
            <person name="Magnuson J."/>
            <person name="Mondo S."/>
            <person name="Nolan M."/>
            <person name="Ohm R."/>
            <person name="Pangilinan J."/>
            <person name="Park H.-J."/>
            <person name="Ramirez L."/>
            <person name="Alfaro M."/>
            <person name="Sun H."/>
            <person name="Tritt A."/>
            <person name="Yoshinaga Y."/>
            <person name="Zwiers L.-H."/>
            <person name="Turgeon B."/>
            <person name="Goodwin S."/>
            <person name="Spatafora J."/>
            <person name="Crous P."/>
            <person name="Grigoriev I."/>
        </authorList>
    </citation>
    <scope>NUCLEOTIDE SEQUENCE</scope>
    <source>
        <strain evidence="3">CBS 675.92</strain>
    </source>
</reference>
<dbReference type="InterPro" id="IPR046925">
    <property type="entry name" value="WD-like_fungi"/>
</dbReference>
<sequence>MQFSTVTLLITSLMATGLMATPFAAGEEANLVELRVEPRKGGSVVQYAEIKRSVAPRADCGKWFQPACPKQCKVTDISSPECDTKNGGTNSVCASLVNDLYGNRESALQDGAQQICWKNEDGKTGCCVKWTKKVPGITKGDLVGRADKIQSKCDANGISGKYNTVNIRNVCLSYCMSSGAKCKDESDFS</sequence>
<name>A0A6A5U3E7_9PLEO</name>
<evidence type="ECO:0000313" key="4">
    <source>
        <dbReference type="Proteomes" id="UP000800035"/>
    </source>
</evidence>
<dbReference type="AlphaFoldDB" id="A0A6A5U3E7"/>
<dbReference type="Pfam" id="PF20493">
    <property type="entry name" value="WD-like_fungi"/>
    <property type="match status" value="1"/>
</dbReference>
<feature type="chain" id="PRO_5025450376" description="WD-like domain-containing protein" evidence="1">
    <location>
        <begin position="21"/>
        <end position="189"/>
    </location>
</feature>
<keyword evidence="1" id="KW-0732">Signal</keyword>
<feature type="signal peptide" evidence="1">
    <location>
        <begin position="1"/>
        <end position="20"/>
    </location>
</feature>
<evidence type="ECO:0000256" key="1">
    <source>
        <dbReference type="SAM" id="SignalP"/>
    </source>
</evidence>
<organism evidence="3 4">
    <name type="scientific">Byssothecium circinans</name>
    <dbReference type="NCBI Taxonomy" id="147558"/>
    <lineage>
        <taxon>Eukaryota</taxon>
        <taxon>Fungi</taxon>
        <taxon>Dikarya</taxon>
        <taxon>Ascomycota</taxon>
        <taxon>Pezizomycotina</taxon>
        <taxon>Dothideomycetes</taxon>
        <taxon>Pleosporomycetidae</taxon>
        <taxon>Pleosporales</taxon>
        <taxon>Massarineae</taxon>
        <taxon>Massarinaceae</taxon>
        <taxon>Byssothecium</taxon>
    </lineage>
</organism>